<protein>
    <submittedName>
        <fullName evidence="1">Uncharacterized protein</fullName>
    </submittedName>
</protein>
<dbReference type="EMBL" id="AAPI01000001">
    <property type="protein sequence ID" value="EAS47912.1"/>
    <property type="molecule type" value="Genomic_DNA"/>
</dbReference>
<organism evidence="1 2">
    <name type="scientific">gamma proteobacterium HTCC2207</name>
    <dbReference type="NCBI Taxonomy" id="314287"/>
    <lineage>
        <taxon>Bacteria</taxon>
        <taxon>Pseudomonadati</taxon>
        <taxon>Pseudomonadota</taxon>
        <taxon>Gammaproteobacteria</taxon>
        <taxon>Cellvibrionales</taxon>
        <taxon>Porticoccaceae</taxon>
        <taxon>SAR92 clade</taxon>
    </lineage>
</organism>
<dbReference type="AlphaFoldDB" id="Q1YUZ6"/>
<evidence type="ECO:0000313" key="2">
    <source>
        <dbReference type="Proteomes" id="UP000005555"/>
    </source>
</evidence>
<reference evidence="1 2" key="1">
    <citation type="submission" date="2006-03" db="EMBL/GenBank/DDBJ databases">
        <authorList>
            <person name="Giovannoni S.J."/>
            <person name="Cho J.-C."/>
            <person name="Ferriera S."/>
            <person name="Johnson J."/>
            <person name="Kravitz S."/>
            <person name="Halpern A."/>
            <person name="Remington K."/>
            <person name="Beeson K."/>
            <person name="Tran B."/>
            <person name="Rogers Y.-H."/>
            <person name="Friedman R."/>
            <person name="Venter J.C."/>
        </authorList>
    </citation>
    <scope>NUCLEOTIDE SEQUENCE [LARGE SCALE GENOMIC DNA]</scope>
    <source>
        <strain evidence="1 2">HTCC2207</strain>
    </source>
</reference>
<accession>Q1YUZ6</accession>
<gene>
    <name evidence="1" type="ORF">GB2207_08886</name>
</gene>
<evidence type="ECO:0000313" key="1">
    <source>
        <dbReference type="EMBL" id="EAS47912.1"/>
    </source>
</evidence>
<name>Q1YUZ6_9GAMM</name>
<keyword evidence="2" id="KW-1185">Reference proteome</keyword>
<proteinExistence type="predicted"/>
<dbReference type="Proteomes" id="UP000005555">
    <property type="component" value="Unassembled WGS sequence"/>
</dbReference>
<dbReference type="HOGENOM" id="CLU_2953894_0_0_6"/>
<comment type="caution">
    <text evidence="1">The sequence shown here is derived from an EMBL/GenBank/DDBJ whole genome shotgun (WGS) entry which is preliminary data.</text>
</comment>
<sequence>MTLNHYGVNLADIVVYATKFAYILLVDDLGDHICKTQFSFYYSSDQKFVLLYCRGFSPA</sequence>
<dbReference type="STRING" id="314287.GB2207_08886"/>